<dbReference type="EMBL" id="JACHGF010000004">
    <property type="protein sequence ID" value="MBB5284957.1"/>
    <property type="molecule type" value="Genomic_DNA"/>
</dbReference>
<reference evidence="1 2" key="1">
    <citation type="submission" date="2020-08" db="EMBL/GenBank/DDBJ databases">
        <title>Genomic Encyclopedia of Type Strains, Phase IV (KMG-IV): sequencing the most valuable type-strain genomes for metagenomic binning, comparative biology and taxonomic classification.</title>
        <authorList>
            <person name="Goeker M."/>
        </authorList>
    </citation>
    <scope>NUCLEOTIDE SEQUENCE [LARGE SCALE GENOMIC DNA]</scope>
    <source>
        <strain evidence="1 2">DSM 105074</strain>
    </source>
</reference>
<proteinExistence type="predicted"/>
<dbReference type="InterPro" id="IPR024623">
    <property type="entry name" value="YtxH"/>
</dbReference>
<dbReference type="RefSeq" id="WP_184174898.1">
    <property type="nucleotide sequence ID" value="NZ_JACHGF010000004.1"/>
</dbReference>
<dbReference type="AlphaFoldDB" id="A0A840TTG3"/>
<sequence>MNGNQKFLLGTLGAAAAGVAVGMLVAPKKGADTRNLIKDKANDLSGNAKDTYEKGIKELATLTERLKEGVLHSLDLAKDKADGLAKTASENGKKAVQNATY</sequence>
<accession>A0A840TTG3</accession>
<evidence type="ECO:0000313" key="1">
    <source>
        <dbReference type="EMBL" id="MBB5284957.1"/>
    </source>
</evidence>
<dbReference type="Pfam" id="PF12732">
    <property type="entry name" value="YtxH"/>
    <property type="match status" value="1"/>
</dbReference>
<evidence type="ECO:0000313" key="2">
    <source>
        <dbReference type="Proteomes" id="UP000557307"/>
    </source>
</evidence>
<name>A0A840TTG3_9BACT</name>
<organism evidence="1 2">
    <name type="scientific">Rhabdobacter roseus</name>
    <dbReference type="NCBI Taxonomy" id="1655419"/>
    <lineage>
        <taxon>Bacteria</taxon>
        <taxon>Pseudomonadati</taxon>
        <taxon>Bacteroidota</taxon>
        <taxon>Cytophagia</taxon>
        <taxon>Cytophagales</taxon>
        <taxon>Cytophagaceae</taxon>
        <taxon>Rhabdobacter</taxon>
    </lineage>
</organism>
<keyword evidence="2" id="KW-1185">Reference proteome</keyword>
<protein>
    <submittedName>
        <fullName evidence="1">Gas vesicle protein</fullName>
    </submittedName>
</protein>
<comment type="caution">
    <text evidence="1">The sequence shown here is derived from an EMBL/GenBank/DDBJ whole genome shotgun (WGS) entry which is preliminary data.</text>
</comment>
<gene>
    <name evidence="1" type="ORF">HNQ92_003105</name>
</gene>
<dbReference type="Proteomes" id="UP000557307">
    <property type="component" value="Unassembled WGS sequence"/>
</dbReference>